<name>A0ABR2F6Z6_9ROSI</name>
<dbReference type="EMBL" id="JBBPBM010000008">
    <property type="protein sequence ID" value="KAK8572778.1"/>
    <property type="molecule type" value="Genomic_DNA"/>
</dbReference>
<gene>
    <name evidence="1" type="ORF">V6N12_028821</name>
</gene>
<keyword evidence="2" id="KW-1185">Reference proteome</keyword>
<evidence type="ECO:0000313" key="2">
    <source>
        <dbReference type="Proteomes" id="UP001472677"/>
    </source>
</evidence>
<comment type="caution">
    <text evidence="1">The sequence shown here is derived from an EMBL/GenBank/DDBJ whole genome shotgun (WGS) entry which is preliminary data.</text>
</comment>
<evidence type="ECO:0000313" key="1">
    <source>
        <dbReference type="EMBL" id="KAK8572778.1"/>
    </source>
</evidence>
<accession>A0ABR2F6Z6</accession>
<proteinExistence type="predicted"/>
<dbReference type="Proteomes" id="UP001472677">
    <property type="component" value="Unassembled WGS sequence"/>
</dbReference>
<organism evidence="1 2">
    <name type="scientific">Hibiscus sabdariffa</name>
    <name type="common">roselle</name>
    <dbReference type="NCBI Taxonomy" id="183260"/>
    <lineage>
        <taxon>Eukaryota</taxon>
        <taxon>Viridiplantae</taxon>
        <taxon>Streptophyta</taxon>
        <taxon>Embryophyta</taxon>
        <taxon>Tracheophyta</taxon>
        <taxon>Spermatophyta</taxon>
        <taxon>Magnoliopsida</taxon>
        <taxon>eudicotyledons</taxon>
        <taxon>Gunneridae</taxon>
        <taxon>Pentapetalae</taxon>
        <taxon>rosids</taxon>
        <taxon>malvids</taxon>
        <taxon>Malvales</taxon>
        <taxon>Malvaceae</taxon>
        <taxon>Malvoideae</taxon>
        <taxon>Hibiscus</taxon>
    </lineage>
</organism>
<sequence>MEPAGASKVFFNHDGLLEVQPSDTIHLSGSMMHIDPVLVDDGGDMVIVQQAALEFYKGLFMSSGANGYGYGV</sequence>
<protein>
    <submittedName>
        <fullName evidence="1">Uncharacterized protein</fullName>
    </submittedName>
</protein>
<reference evidence="1 2" key="1">
    <citation type="journal article" date="2024" name="G3 (Bethesda)">
        <title>Genome assembly of Hibiscus sabdariffa L. provides insights into metabolisms of medicinal natural products.</title>
        <authorList>
            <person name="Kim T."/>
        </authorList>
    </citation>
    <scope>NUCLEOTIDE SEQUENCE [LARGE SCALE GENOMIC DNA]</scope>
    <source>
        <strain evidence="1">TK-2024</strain>
        <tissue evidence="1">Old leaves</tissue>
    </source>
</reference>